<evidence type="ECO:0000256" key="5">
    <source>
        <dbReference type="SAM" id="SignalP"/>
    </source>
</evidence>
<dbReference type="EMBL" id="JAFBCY010000002">
    <property type="protein sequence ID" value="MBM7851599.1"/>
    <property type="molecule type" value="Genomic_DNA"/>
</dbReference>
<feature type="signal peptide" evidence="5">
    <location>
        <begin position="1"/>
        <end position="29"/>
    </location>
</feature>
<accession>A0A9W6MQW0</accession>
<evidence type="ECO:0000256" key="4">
    <source>
        <dbReference type="PROSITE-ProRule" id="PRU00433"/>
    </source>
</evidence>
<proteinExistence type="predicted"/>
<feature type="chain" id="PRO_5040803012" evidence="5">
    <location>
        <begin position="30"/>
        <end position="136"/>
    </location>
</feature>
<evidence type="ECO:0000256" key="1">
    <source>
        <dbReference type="ARBA" id="ARBA00022617"/>
    </source>
</evidence>
<evidence type="ECO:0000313" key="10">
    <source>
        <dbReference type="Proteomes" id="UP001143400"/>
    </source>
</evidence>
<dbReference type="PROSITE" id="PS51007">
    <property type="entry name" value="CYTC"/>
    <property type="match status" value="1"/>
</dbReference>
<dbReference type="GO" id="GO:0020037">
    <property type="term" value="F:heme binding"/>
    <property type="evidence" value="ECO:0007669"/>
    <property type="project" value="InterPro"/>
</dbReference>
<evidence type="ECO:0000313" key="9">
    <source>
        <dbReference type="Proteomes" id="UP000758856"/>
    </source>
</evidence>
<protein>
    <submittedName>
        <fullName evidence="8">Cytochrome c</fullName>
    </submittedName>
</protein>
<reference evidence="7" key="1">
    <citation type="journal article" date="2014" name="Int. J. Syst. Evol. Microbiol.">
        <title>Complete genome sequence of Corynebacterium casei LMG S-19264T (=DSM 44701T), isolated from a smear-ripened cheese.</title>
        <authorList>
            <consortium name="US DOE Joint Genome Institute (JGI-PGF)"/>
            <person name="Walter F."/>
            <person name="Albersmeier A."/>
            <person name="Kalinowski J."/>
            <person name="Ruckert C."/>
        </authorList>
    </citation>
    <scope>NUCLEOTIDE SEQUENCE</scope>
    <source>
        <strain evidence="7">VKM B-1606</strain>
    </source>
</reference>
<reference evidence="7" key="3">
    <citation type="submission" date="2023-01" db="EMBL/GenBank/DDBJ databases">
        <authorList>
            <person name="Sun Q."/>
            <person name="Evtushenko L."/>
        </authorList>
    </citation>
    <scope>NUCLEOTIDE SEQUENCE</scope>
    <source>
        <strain evidence="7">VKM B-1606</strain>
    </source>
</reference>
<name>A0A9W6MQW0_9HYPH</name>
<dbReference type="InterPro" id="IPR036909">
    <property type="entry name" value="Cyt_c-like_dom_sf"/>
</dbReference>
<keyword evidence="5" id="KW-0732">Signal</keyword>
<dbReference type="SUPFAM" id="SSF46626">
    <property type="entry name" value="Cytochrome c"/>
    <property type="match status" value="1"/>
</dbReference>
<evidence type="ECO:0000313" key="7">
    <source>
        <dbReference type="EMBL" id="GLK54658.1"/>
    </source>
</evidence>
<gene>
    <name evidence="7" type="ORF">GCM10008170_06770</name>
    <name evidence="8" type="ORF">JOD31_001824</name>
</gene>
<sequence>MTFRRPIARVFAYATVAAGLALAAGAAAADEGPFTQDQLTKGKSEYNTHCRTCHAKDGNGALGPELHGDTFKGRFGGQTAADVRTWVYENMPQTAPKSLKDEQLDPLMAYILSLNGYTPGATAFSAQSGATLKLPE</sequence>
<dbReference type="RefSeq" id="WP_204950008.1">
    <property type="nucleotide sequence ID" value="NZ_BSFF01000001.1"/>
</dbReference>
<keyword evidence="9" id="KW-1185">Reference proteome</keyword>
<dbReference type="AlphaFoldDB" id="A0A9W6MQW0"/>
<dbReference type="GO" id="GO:0009055">
    <property type="term" value="F:electron transfer activity"/>
    <property type="evidence" value="ECO:0007669"/>
    <property type="project" value="InterPro"/>
</dbReference>
<dbReference type="EMBL" id="BSFF01000001">
    <property type="protein sequence ID" value="GLK54658.1"/>
    <property type="molecule type" value="Genomic_DNA"/>
</dbReference>
<dbReference type="Proteomes" id="UP001143400">
    <property type="component" value="Unassembled WGS sequence"/>
</dbReference>
<dbReference type="Proteomes" id="UP000758856">
    <property type="component" value="Unassembled WGS sequence"/>
</dbReference>
<organism evidence="7 10">
    <name type="scientific">Methylopila capsulata</name>
    <dbReference type="NCBI Taxonomy" id="61654"/>
    <lineage>
        <taxon>Bacteria</taxon>
        <taxon>Pseudomonadati</taxon>
        <taxon>Pseudomonadota</taxon>
        <taxon>Alphaproteobacteria</taxon>
        <taxon>Hyphomicrobiales</taxon>
        <taxon>Methylopilaceae</taxon>
        <taxon>Methylopila</taxon>
    </lineage>
</organism>
<dbReference type="InterPro" id="IPR009056">
    <property type="entry name" value="Cyt_c-like_dom"/>
</dbReference>
<evidence type="ECO:0000256" key="2">
    <source>
        <dbReference type="ARBA" id="ARBA00022723"/>
    </source>
</evidence>
<keyword evidence="2 4" id="KW-0479">Metal-binding</keyword>
<evidence type="ECO:0000313" key="8">
    <source>
        <dbReference type="EMBL" id="MBM7851599.1"/>
    </source>
</evidence>
<keyword evidence="3 4" id="KW-0408">Iron</keyword>
<feature type="domain" description="Cytochrome c" evidence="6">
    <location>
        <begin position="37"/>
        <end position="115"/>
    </location>
</feature>
<dbReference type="Gene3D" id="1.10.760.10">
    <property type="entry name" value="Cytochrome c-like domain"/>
    <property type="match status" value="1"/>
</dbReference>
<keyword evidence="1 4" id="KW-0349">Heme</keyword>
<dbReference type="GO" id="GO:0046872">
    <property type="term" value="F:metal ion binding"/>
    <property type="evidence" value="ECO:0007669"/>
    <property type="project" value="UniProtKB-KW"/>
</dbReference>
<evidence type="ECO:0000256" key="3">
    <source>
        <dbReference type="ARBA" id="ARBA00023004"/>
    </source>
</evidence>
<comment type="caution">
    <text evidence="7">The sequence shown here is derived from an EMBL/GenBank/DDBJ whole genome shotgun (WGS) entry which is preliminary data.</text>
</comment>
<reference evidence="8 9" key="2">
    <citation type="submission" date="2021-01" db="EMBL/GenBank/DDBJ databases">
        <title>Genomic Encyclopedia of Type Strains, Phase IV (KMG-IV): sequencing the most valuable type-strain genomes for metagenomic binning, comparative biology and taxonomic classification.</title>
        <authorList>
            <person name="Goeker M."/>
        </authorList>
    </citation>
    <scope>NUCLEOTIDE SEQUENCE [LARGE SCALE GENOMIC DNA]</scope>
    <source>
        <strain evidence="8 9">DSM 6130</strain>
    </source>
</reference>
<evidence type="ECO:0000259" key="6">
    <source>
        <dbReference type="PROSITE" id="PS51007"/>
    </source>
</evidence>
<dbReference type="Pfam" id="PF13442">
    <property type="entry name" value="Cytochrome_CBB3"/>
    <property type="match status" value="1"/>
</dbReference>